<feature type="region of interest" description="Disordered" evidence="7">
    <location>
        <begin position="469"/>
        <end position="513"/>
    </location>
</feature>
<reference evidence="8" key="1">
    <citation type="submission" date="2022-11" db="UniProtKB">
        <authorList>
            <consortium name="EnsemblMetazoa"/>
        </authorList>
    </citation>
    <scope>IDENTIFICATION</scope>
</reference>
<comment type="subcellular location">
    <subcellularLocation>
        <location evidence="1">Cell membrane</location>
    </subcellularLocation>
    <subcellularLocation>
        <location evidence="2">Cytoplasm</location>
        <location evidence="2">Cytosol</location>
    </subcellularLocation>
</comment>
<keyword evidence="5" id="KW-0472">Membrane</keyword>
<dbReference type="GO" id="GO:0005829">
    <property type="term" value="C:cytosol"/>
    <property type="evidence" value="ECO:0007669"/>
    <property type="project" value="UniProtKB-SubCell"/>
</dbReference>
<evidence type="ECO:0008006" key="10">
    <source>
        <dbReference type="Google" id="ProtNLM"/>
    </source>
</evidence>
<dbReference type="RefSeq" id="XP_038048743.1">
    <property type="nucleotide sequence ID" value="XM_038192815.1"/>
</dbReference>
<feature type="compositionally biased region" description="Polar residues" evidence="7">
    <location>
        <begin position="498"/>
        <end position="513"/>
    </location>
</feature>
<dbReference type="GO" id="GO:0005886">
    <property type="term" value="C:plasma membrane"/>
    <property type="evidence" value="ECO:0007669"/>
    <property type="project" value="UniProtKB-SubCell"/>
</dbReference>
<evidence type="ECO:0000256" key="2">
    <source>
        <dbReference type="ARBA" id="ARBA00004514"/>
    </source>
</evidence>
<evidence type="ECO:0000256" key="4">
    <source>
        <dbReference type="ARBA" id="ARBA00022490"/>
    </source>
</evidence>
<keyword evidence="9" id="KW-1185">Reference proteome</keyword>
<dbReference type="GO" id="GO:0046854">
    <property type="term" value="P:phosphatidylinositol phosphate biosynthetic process"/>
    <property type="evidence" value="ECO:0007669"/>
    <property type="project" value="TreeGrafter"/>
</dbReference>
<sequence length="513" mass="57466">MAERIVQDWLTEYKATDLATFSRRIKDDIQLIKSIFEILQEPHSNLQEPVCGQLYEFYRSGHFELKRFCLQFVPAVIWIYLYGLALHKNYGRAESLLLGIYNMEVVEPDGISKVESFTVPTLAKSSIYHEPVSQLALTENVLSYQQSDHRLVTRGPLCQINALTIKNRFSVLTHVVSEYNADIGFLSPVSHAFFCKICSSLVLCGFSGTQLAWKQSSSVDRISKHKLMLDIYKTPRIPLDSVFLLEMLTGIYFVMFNGQASAGMQALEDIHFRANYELYADVLLVSNAIKHSLDTNPSGRPSDGPVGINVAVTPPSPVVKRSAITNASFKTRRQKVMLKCSFMDRYEQISIIVCKYCVHVKQVCRSPRAHHGRKETTITVTIEGVEKTEAVTKTDGLNTQESSTTEPATVLTSTKLSYHGKKQRHSEKGISAVDVAVTDKSGSKRMETVEMEEVRLTLDARVAKQTNKDAGDRYFSEGSLSYPEISPASHSRELHAANQHSSNSSGESFETNL</sequence>
<dbReference type="Pfam" id="PF09790">
    <property type="entry name" value="Hyccin"/>
    <property type="match status" value="1"/>
</dbReference>
<proteinExistence type="inferred from homology"/>
<dbReference type="EnsemblMetazoa" id="XM_038192815.1">
    <property type="protein sequence ID" value="XP_038048743.1"/>
    <property type="gene ID" value="LOC119722612"/>
</dbReference>
<dbReference type="Proteomes" id="UP000887568">
    <property type="component" value="Unplaced"/>
</dbReference>
<evidence type="ECO:0000313" key="9">
    <source>
        <dbReference type="Proteomes" id="UP000887568"/>
    </source>
</evidence>
<comment type="similarity">
    <text evidence="6">Belongs to the Hyccin family.</text>
</comment>
<dbReference type="GO" id="GO:0072659">
    <property type="term" value="P:protein localization to plasma membrane"/>
    <property type="evidence" value="ECO:0007669"/>
    <property type="project" value="TreeGrafter"/>
</dbReference>
<evidence type="ECO:0000256" key="7">
    <source>
        <dbReference type="SAM" id="MobiDB-lite"/>
    </source>
</evidence>
<name>A0A913ZAF1_PATMI</name>
<protein>
    <recommendedName>
        <fullName evidence="10">Hyccin</fullName>
    </recommendedName>
</protein>
<dbReference type="PANTHER" id="PTHR31220">
    <property type="entry name" value="HYCCIN RELATED"/>
    <property type="match status" value="1"/>
</dbReference>
<keyword evidence="4" id="KW-0963">Cytoplasm</keyword>
<organism evidence="8 9">
    <name type="scientific">Patiria miniata</name>
    <name type="common">Bat star</name>
    <name type="synonym">Asterina miniata</name>
    <dbReference type="NCBI Taxonomy" id="46514"/>
    <lineage>
        <taxon>Eukaryota</taxon>
        <taxon>Metazoa</taxon>
        <taxon>Echinodermata</taxon>
        <taxon>Eleutherozoa</taxon>
        <taxon>Asterozoa</taxon>
        <taxon>Asteroidea</taxon>
        <taxon>Valvatacea</taxon>
        <taxon>Valvatida</taxon>
        <taxon>Asterinidae</taxon>
        <taxon>Patiria</taxon>
    </lineage>
</organism>
<dbReference type="InterPro" id="IPR018619">
    <property type="entry name" value="Hyccin"/>
</dbReference>
<dbReference type="OrthoDB" id="18937at2759"/>
<dbReference type="AlphaFoldDB" id="A0A913ZAF1"/>
<dbReference type="OMA" id="HAIYYAM"/>
<evidence type="ECO:0000256" key="5">
    <source>
        <dbReference type="ARBA" id="ARBA00023136"/>
    </source>
</evidence>
<dbReference type="PANTHER" id="PTHR31220:SF1">
    <property type="entry name" value="GH21176P"/>
    <property type="match status" value="1"/>
</dbReference>
<evidence type="ECO:0000256" key="3">
    <source>
        <dbReference type="ARBA" id="ARBA00022475"/>
    </source>
</evidence>
<keyword evidence="3" id="KW-1003">Cell membrane</keyword>
<dbReference type="GeneID" id="119722612"/>
<evidence type="ECO:0000256" key="6">
    <source>
        <dbReference type="ARBA" id="ARBA00034482"/>
    </source>
</evidence>
<evidence type="ECO:0000256" key="1">
    <source>
        <dbReference type="ARBA" id="ARBA00004236"/>
    </source>
</evidence>
<accession>A0A913ZAF1</accession>
<evidence type="ECO:0000313" key="8">
    <source>
        <dbReference type="EnsemblMetazoa" id="XP_038048743.1"/>
    </source>
</evidence>